<dbReference type="AlphaFoldDB" id="A0A1V3X4I5"/>
<accession>A0A1V3X4I5</accession>
<comment type="caution">
    <text evidence="1">The sequence shown here is derived from an EMBL/GenBank/DDBJ whole genome shotgun (WGS) entry which is preliminary data.</text>
</comment>
<dbReference type="Proteomes" id="UP000189229">
    <property type="component" value="Unassembled WGS sequence"/>
</dbReference>
<sequence length="38" mass="4266">MFNRLHGKRSAHTKMVAIPAQPLAGLTLTAGYWPRMSR</sequence>
<gene>
    <name evidence="1" type="ORF">BZL30_4729</name>
</gene>
<protein>
    <submittedName>
        <fullName evidence="1">Uncharacterized protein</fullName>
    </submittedName>
</protein>
<name>A0A1V3X4I5_MYCKA</name>
<evidence type="ECO:0000313" key="2">
    <source>
        <dbReference type="Proteomes" id="UP000189229"/>
    </source>
</evidence>
<reference evidence="1 2" key="1">
    <citation type="submission" date="2017-02" db="EMBL/GenBank/DDBJ databases">
        <title>Complete genome sequences of Mycobacterium kansasii strains isolated from rhesus macaques.</title>
        <authorList>
            <person name="Panda A."/>
            <person name="Nagaraj S."/>
            <person name="Zhao X."/>
            <person name="Tettelin H."/>
            <person name="Detolla L.J."/>
        </authorList>
    </citation>
    <scope>NUCLEOTIDE SEQUENCE [LARGE SCALE GENOMIC DNA]</scope>
    <source>
        <strain evidence="1 2">11-3813</strain>
    </source>
</reference>
<evidence type="ECO:0000313" key="1">
    <source>
        <dbReference type="EMBL" id="OOK74119.1"/>
    </source>
</evidence>
<dbReference type="EMBL" id="MVBM01000004">
    <property type="protein sequence ID" value="OOK74119.1"/>
    <property type="molecule type" value="Genomic_DNA"/>
</dbReference>
<proteinExistence type="predicted"/>
<organism evidence="1 2">
    <name type="scientific">Mycobacterium kansasii</name>
    <dbReference type="NCBI Taxonomy" id="1768"/>
    <lineage>
        <taxon>Bacteria</taxon>
        <taxon>Bacillati</taxon>
        <taxon>Actinomycetota</taxon>
        <taxon>Actinomycetes</taxon>
        <taxon>Mycobacteriales</taxon>
        <taxon>Mycobacteriaceae</taxon>
        <taxon>Mycobacterium</taxon>
    </lineage>
</organism>